<dbReference type="InterPro" id="IPR008984">
    <property type="entry name" value="SMAD_FHA_dom_sf"/>
</dbReference>
<feature type="compositionally biased region" description="Polar residues" evidence="1">
    <location>
        <begin position="135"/>
        <end position="145"/>
    </location>
</feature>
<dbReference type="OrthoDB" id="6770339at2759"/>
<sequence length="265" mass="29643">MENSSSSCSSESDSEGCGYLVFFMKKGEQSYTLVEGETTIGSSVDADIRLMPQTAPIHYCSIDVNEYGIATLFNKCTASLIKVNEAPLKDHTILRSGDFIQLQGKKFQYLNDFITNKDIDEFIKGRLAPSHRKSTTILKSARQSISSAKKTPMSSKKSPTLKTKTPSQLPLRRQTRKSESIIHSKLPNSDKKSKRYSAISFNTRKSPQSTRKSPQSTGKSPQSTGKLNISTRRSVNENLRRLSLSNARKISHEYQKIQSTYAEKT</sequence>
<evidence type="ECO:0000313" key="2">
    <source>
        <dbReference type="EMBL" id="CAH1114974.1"/>
    </source>
</evidence>
<dbReference type="AlphaFoldDB" id="A0A9P0DAS6"/>
<evidence type="ECO:0000313" key="3">
    <source>
        <dbReference type="Proteomes" id="UP001153636"/>
    </source>
</evidence>
<feature type="compositionally biased region" description="Polar residues" evidence="1">
    <location>
        <begin position="256"/>
        <end position="265"/>
    </location>
</feature>
<dbReference type="Gene3D" id="2.60.200.20">
    <property type="match status" value="1"/>
</dbReference>
<dbReference type="EMBL" id="OV651821">
    <property type="protein sequence ID" value="CAH1114974.1"/>
    <property type="molecule type" value="Genomic_DNA"/>
</dbReference>
<dbReference type="Proteomes" id="UP001153636">
    <property type="component" value="Chromosome 9"/>
</dbReference>
<accession>A0A9P0DAS6</accession>
<feature type="compositionally biased region" description="Low complexity" evidence="1">
    <location>
        <begin position="146"/>
        <end position="167"/>
    </location>
</feature>
<dbReference type="SUPFAM" id="SSF49879">
    <property type="entry name" value="SMAD/FHA domain"/>
    <property type="match status" value="1"/>
</dbReference>
<proteinExistence type="predicted"/>
<reference evidence="2" key="1">
    <citation type="submission" date="2022-01" db="EMBL/GenBank/DDBJ databases">
        <authorList>
            <person name="King R."/>
        </authorList>
    </citation>
    <scope>NUCLEOTIDE SEQUENCE</scope>
</reference>
<evidence type="ECO:0000256" key="1">
    <source>
        <dbReference type="SAM" id="MobiDB-lite"/>
    </source>
</evidence>
<name>A0A9P0DAS6_9CUCU</name>
<feature type="region of interest" description="Disordered" evidence="1">
    <location>
        <begin position="133"/>
        <end position="265"/>
    </location>
</feature>
<protein>
    <recommendedName>
        <fullName evidence="4">FHA domain-containing protein</fullName>
    </recommendedName>
</protein>
<organism evidence="2 3">
    <name type="scientific">Psylliodes chrysocephalus</name>
    <dbReference type="NCBI Taxonomy" id="3402493"/>
    <lineage>
        <taxon>Eukaryota</taxon>
        <taxon>Metazoa</taxon>
        <taxon>Ecdysozoa</taxon>
        <taxon>Arthropoda</taxon>
        <taxon>Hexapoda</taxon>
        <taxon>Insecta</taxon>
        <taxon>Pterygota</taxon>
        <taxon>Neoptera</taxon>
        <taxon>Endopterygota</taxon>
        <taxon>Coleoptera</taxon>
        <taxon>Polyphaga</taxon>
        <taxon>Cucujiformia</taxon>
        <taxon>Chrysomeloidea</taxon>
        <taxon>Chrysomelidae</taxon>
        <taxon>Galerucinae</taxon>
        <taxon>Alticini</taxon>
        <taxon>Psylliodes</taxon>
    </lineage>
</organism>
<feature type="compositionally biased region" description="Polar residues" evidence="1">
    <location>
        <begin position="199"/>
        <end position="233"/>
    </location>
</feature>
<keyword evidence="3" id="KW-1185">Reference proteome</keyword>
<evidence type="ECO:0008006" key="4">
    <source>
        <dbReference type="Google" id="ProtNLM"/>
    </source>
</evidence>
<gene>
    <name evidence="2" type="ORF">PSYICH_LOCUS15570</name>
</gene>